<evidence type="ECO:0000313" key="1">
    <source>
        <dbReference type="EMBL" id="KRH15378.1"/>
    </source>
</evidence>
<evidence type="ECO:0000313" key="2">
    <source>
        <dbReference type="EnsemblPlants" id="KRH15378"/>
    </source>
</evidence>
<dbReference type="EnsemblPlants" id="KRH15378">
    <property type="protein sequence ID" value="KRH15378"/>
    <property type="gene ID" value="GLYMA_14G084100"/>
</dbReference>
<dbReference type="AlphaFoldDB" id="A0A0R0GHP6"/>
<reference evidence="2" key="2">
    <citation type="submission" date="2018-02" db="UniProtKB">
        <authorList>
            <consortium name="EnsemblPlants"/>
        </authorList>
    </citation>
    <scope>IDENTIFICATION</scope>
    <source>
        <strain evidence="2">Williams 82</strain>
    </source>
</reference>
<name>A0A0R0GHP6_SOYBN</name>
<organism evidence="1">
    <name type="scientific">Glycine max</name>
    <name type="common">Soybean</name>
    <name type="synonym">Glycine hispida</name>
    <dbReference type="NCBI Taxonomy" id="3847"/>
    <lineage>
        <taxon>Eukaryota</taxon>
        <taxon>Viridiplantae</taxon>
        <taxon>Streptophyta</taxon>
        <taxon>Embryophyta</taxon>
        <taxon>Tracheophyta</taxon>
        <taxon>Spermatophyta</taxon>
        <taxon>Magnoliopsida</taxon>
        <taxon>eudicotyledons</taxon>
        <taxon>Gunneridae</taxon>
        <taxon>Pentapetalae</taxon>
        <taxon>rosids</taxon>
        <taxon>fabids</taxon>
        <taxon>Fabales</taxon>
        <taxon>Fabaceae</taxon>
        <taxon>Papilionoideae</taxon>
        <taxon>50 kb inversion clade</taxon>
        <taxon>NPAAA clade</taxon>
        <taxon>indigoferoid/millettioid clade</taxon>
        <taxon>Phaseoleae</taxon>
        <taxon>Glycine</taxon>
        <taxon>Glycine subgen. Soja</taxon>
    </lineage>
</organism>
<keyword evidence="3" id="KW-1185">Reference proteome</keyword>
<evidence type="ECO:0000313" key="3">
    <source>
        <dbReference type="Proteomes" id="UP000008827"/>
    </source>
</evidence>
<dbReference type="Gramene" id="KRH15378">
    <property type="protein sequence ID" value="KRH15378"/>
    <property type="gene ID" value="GLYMA_14G084100"/>
</dbReference>
<dbReference type="Proteomes" id="UP000008827">
    <property type="component" value="Chromosome 14"/>
</dbReference>
<sequence>MSGLNLLCQPHNYPIRHVEEKHTKDFKNLNFPVVESSYNTKETTLTKNNQKGTTNKPS</sequence>
<protein>
    <submittedName>
        <fullName evidence="1 2">Uncharacterized protein</fullName>
    </submittedName>
</protein>
<reference evidence="1" key="3">
    <citation type="submission" date="2018-07" db="EMBL/GenBank/DDBJ databases">
        <title>WGS assembly of Glycine max.</title>
        <authorList>
            <person name="Schmutz J."/>
            <person name="Cannon S."/>
            <person name="Schlueter J."/>
            <person name="Ma J."/>
            <person name="Mitros T."/>
            <person name="Nelson W."/>
            <person name="Hyten D."/>
            <person name="Song Q."/>
            <person name="Thelen J."/>
            <person name="Cheng J."/>
            <person name="Xu D."/>
            <person name="Hellsten U."/>
            <person name="May G."/>
            <person name="Yu Y."/>
            <person name="Sakurai T."/>
            <person name="Umezawa T."/>
            <person name="Bhattacharyya M."/>
            <person name="Sandhu D."/>
            <person name="Valliyodan B."/>
            <person name="Lindquist E."/>
            <person name="Peto M."/>
            <person name="Grant D."/>
            <person name="Shu S."/>
            <person name="Goodstein D."/>
            <person name="Barry K."/>
            <person name="Futrell-Griggs M."/>
            <person name="Abernathy B."/>
            <person name="Du J."/>
            <person name="Tian Z."/>
            <person name="Zhu L."/>
            <person name="Gill N."/>
            <person name="Joshi T."/>
            <person name="Libault M."/>
            <person name="Sethuraman A."/>
            <person name="Zhang X."/>
            <person name="Shinozaki K."/>
            <person name="Nguyen H."/>
            <person name="Wing R."/>
            <person name="Cregan P."/>
            <person name="Specht J."/>
            <person name="Grimwood J."/>
            <person name="Rokhsar D."/>
            <person name="Stacey G."/>
            <person name="Shoemaker R."/>
            <person name="Jackson S."/>
        </authorList>
    </citation>
    <scope>NUCLEOTIDE SEQUENCE</scope>
    <source>
        <tissue evidence="1">Callus</tissue>
    </source>
</reference>
<dbReference type="InParanoid" id="A0A0R0GHP6"/>
<accession>A0A0R0GHP6</accession>
<reference evidence="1 2" key="1">
    <citation type="journal article" date="2010" name="Nature">
        <title>Genome sequence of the palaeopolyploid soybean.</title>
        <authorList>
            <person name="Schmutz J."/>
            <person name="Cannon S.B."/>
            <person name="Schlueter J."/>
            <person name="Ma J."/>
            <person name="Mitros T."/>
            <person name="Nelson W."/>
            <person name="Hyten D.L."/>
            <person name="Song Q."/>
            <person name="Thelen J.J."/>
            <person name="Cheng J."/>
            <person name="Xu D."/>
            <person name="Hellsten U."/>
            <person name="May G.D."/>
            <person name="Yu Y."/>
            <person name="Sakurai T."/>
            <person name="Umezawa T."/>
            <person name="Bhattacharyya M.K."/>
            <person name="Sandhu D."/>
            <person name="Valliyodan B."/>
            <person name="Lindquist E."/>
            <person name="Peto M."/>
            <person name="Grant D."/>
            <person name="Shu S."/>
            <person name="Goodstein D."/>
            <person name="Barry K."/>
            <person name="Futrell-Griggs M."/>
            <person name="Abernathy B."/>
            <person name="Du J."/>
            <person name="Tian Z."/>
            <person name="Zhu L."/>
            <person name="Gill N."/>
            <person name="Joshi T."/>
            <person name="Libault M."/>
            <person name="Sethuraman A."/>
            <person name="Zhang X.-C."/>
            <person name="Shinozaki K."/>
            <person name="Nguyen H.T."/>
            <person name="Wing R.A."/>
            <person name="Cregan P."/>
            <person name="Specht J."/>
            <person name="Grimwood J."/>
            <person name="Rokhsar D."/>
            <person name="Stacey G."/>
            <person name="Shoemaker R.C."/>
            <person name="Jackson S.A."/>
        </authorList>
    </citation>
    <scope>NUCLEOTIDE SEQUENCE</scope>
    <source>
        <strain evidence="2">cv. Williams 82</strain>
        <tissue evidence="1">Callus</tissue>
    </source>
</reference>
<proteinExistence type="predicted"/>
<dbReference type="EMBL" id="CM000847">
    <property type="protein sequence ID" value="KRH15378.1"/>
    <property type="molecule type" value="Genomic_DNA"/>
</dbReference>
<gene>
    <name evidence="1" type="ORF">GLYMA_14G084100</name>
</gene>